<organism evidence="1 2">
    <name type="scientific">Streptococcus oralis subsp. tigurinus</name>
    <dbReference type="NCBI Taxonomy" id="1077464"/>
    <lineage>
        <taxon>Bacteria</taxon>
        <taxon>Bacillati</taxon>
        <taxon>Bacillota</taxon>
        <taxon>Bacilli</taxon>
        <taxon>Lactobacillales</taxon>
        <taxon>Streptococcaceae</taxon>
        <taxon>Streptococcus</taxon>
    </lineage>
</organism>
<dbReference type="RefSeq" id="WP_231869998.1">
    <property type="nucleotide sequence ID" value="NZ_AP018338.1"/>
</dbReference>
<protein>
    <submittedName>
        <fullName evidence="1">Uncharacterized protein</fullName>
    </submittedName>
</protein>
<proteinExistence type="predicted"/>
<sequence length="184" mass="20661">MRHGISKNSVKGRNLQAAYVDGLTLGNFFAFNQELNKMGDEALPFKIHPEHFIFAGVHGGQEVMKLIGEYGQPTYQKIFISLDAEKPVIPDADTKISMAGDTATLMSDPSLDIKMYGMHQFKMKKGRLRIKLGVFSPEAAPSEMVLGHHEHLAVEFFNSLAIAYQNKTFRGKLLNTLLKFKKFK</sequence>
<gene>
    <name evidence="1" type="ORF">STO1_017510</name>
</gene>
<dbReference type="Proteomes" id="UP000218665">
    <property type="component" value="Chromosome"/>
</dbReference>
<dbReference type="EMBL" id="AP018338">
    <property type="protein sequence ID" value="BBA09355.1"/>
    <property type="molecule type" value="Genomic_DNA"/>
</dbReference>
<accession>A0A224A7E2</accession>
<reference evidence="1 2" key="1">
    <citation type="submission" date="2017-07" db="EMBL/GenBank/DDBJ databases">
        <title>Whole genome sequence of Streptococcus tigurinus, strain osk_001, isolated from post-mortem material.</title>
        <authorList>
            <person name="Yoshizawa H."/>
            <person name="Motooka D."/>
            <person name="Katada R."/>
            <person name="Matsumoto Y."/>
            <person name="Nakamura S."/>
            <person name="Morii E."/>
            <person name="Iida T."/>
            <person name="Matsumoto H."/>
        </authorList>
    </citation>
    <scope>NUCLEOTIDE SEQUENCE [LARGE SCALE GENOMIC DNA]</scope>
    <source>
        <strain evidence="2">osk_001</strain>
    </source>
</reference>
<evidence type="ECO:0000313" key="2">
    <source>
        <dbReference type="Proteomes" id="UP000218665"/>
    </source>
</evidence>
<dbReference type="AlphaFoldDB" id="A0A224A7E2"/>
<evidence type="ECO:0000313" key="1">
    <source>
        <dbReference type="EMBL" id="BBA09355.1"/>
    </source>
</evidence>
<name>A0A224A7E2_STROR</name>